<feature type="compositionally biased region" description="Basic and acidic residues" evidence="13">
    <location>
        <begin position="109"/>
        <end position="129"/>
    </location>
</feature>
<dbReference type="Pfam" id="PF00639">
    <property type="entry name" value="Rotamase"/>
    <property type="match status" value="1"/>
</dbReference>
<dbReference type="FunFam" id="3.10.50.40:FF:000010">
    <property type="entry name" value="Peptidyl-prolyl cis-trans isomerase Pin1"/>
    <property type="match status" value="1"/>
</dbReference>
<dbReference type="Proteomes" id="UP000626109">
    <property type="component" value="Unassembled WGS sequence"/>
</dbReference>
<evidence type="ECO:0000259" key="14">
    <source>
        <dbReference type="PROSITE" id="PS50198"/>
    </source>
</evidence>
<protein>
    <recommendedName>
        <fullName evidence="12">Peptidyl-prolyl cis-trans isomerase</fullName>
        <ecNumber evidence="12">5.2.1.8</ecNumber>
    </recommendedName>
</protein>
<keyword evidence="18" id="KW-1185">Reference proteome</keyword>
<dbReference type="SUPFAM" id="SSF54534">
    <property type="entry name" value="FKBP-like"/>
    <property type="match status" value="1"/>
</dbReference>
<keyword evidence="4" id="KW-1048">Host nucleus</keyword>
<dbReference type="EMBL" id="CAJNNV010009063">
    <property type="protein sequence ID" value="CAE8596967.1"/>
    <property type="molecule type" value="Genomic_DNA"/>
</dbReference>
<dbReference type="EC" id="5.2.1.8" evidence="12"/>
<sequence>MSNKKQKIAPWPTLAAAGITPPSATAGSGGGGGGGLFDDLPEAAADTCEVKKKETVPEVKKQVTEVRCLHLLKKHTGSRRPSSWREKVITRSLEEATYRLKELRKGIAEKASPQERQAEFEKLARKESDCGSAAEGGSLGKFGRGKMQPAFEEASFRLEVNEMSGVVTTDSGVHIILRLE</sequence>
<dbReference type="Gene3D" id="3.10.50.40">
    <property type="match status" value="1"/>
</dbReference>
<dbReference type="GO" id="GO:0005634">
    <property type="term" value="C:nucleus"/>
    <property type="evidence" value="ECO:0007669"/>
    <property type="project" value="TreeGrafter"/>
</dbReference>
<evidence type="ECO:0000256" key="13">
    <source>
        <dbReference type="SAM" id="MobiDB-lite"/>
    </source>
</evidence>
<keyword evidence="5" id="KW-0843">Virulence</keyword>
<gene>
    <name evidence="15" type="ORF">PGLA1383_LOCUS15423</name>
    <name evidence="16" type="ORF">PGLA2088_LOCUS22938</name>
</gene>
<keyword evidence="6 11" id="KW-0697">Rotamase</keyword>
<evidence type="ECO:0000256" key="1">
    <source>
        <dbReference type="ARBA" id="ARBA00000971"/>
    </source>
</evidence>
<evidence type="ECO:0000256" key="12">
    <source>
        <dbReference type="RuleBase" id="RU363014"/>
    </source>
</evidence>
<evidence type="ECO:0000313" key="18">
    <source>
        <dbReference type="Proteomes" id="UP000654075"/>
    </source>
</evidence>
<dbReference type="AlphaFoldDB" id="A0A813JRC6"/>
<evidence type="ECO:0000313" key="17">
    <source>
        <dbReference type="Proteomes" id="UP000626109"/>
    </source>
</evidence>
<evidence type="ECO:0000256" key="5">
    <source>
        <dbReference type="ARBA" id="ARBA00023026"/>
    </source>
</evidence>
<evidence type="ECO:0000256" key="10">
    <source>
        <dbReference type="ARBA" id="ARBA00066165"/>
    </source>
</evidence>
<comment type="function">
    <text evidence="9">Peptidyl-prolyl cis/trans isomerase (PPIase) that acts as a key virulence factor by promoting host leukocyte transformation. Binds to and isomerizes specific phosphorylated Ser/Thr-Pro (pSer/Thr-Pro) motifs in a subset of proteins, resulting in conformational changes in the proteins. Promotes host leukocyte transformation by binding to phosphorylated host FBXW7, disrupting dimerization and promoting FBXW7 autoubiquitination and subsequent degradation. Degradation of host FBXW7, leads to stabilization of JUN, which promotes cell transformation.</text>
</comment>
<evidence type="ECO:0000256" key="2">
    <source>
        <dbReference type="ARBA" id="ARBA00004147"/>
    </source>
</evidence>
<dbReference type="EMBL" id="CAJNNW010026071">
    <property type="protein sequence ID" value="CAE8682433.1"/>
    <property type="molecule type" value="Genomic_DNA"/>
</dbReference>
<reference evidence="16" key="1">
    <citation type="submission" date="2021-02" db="EMBL/GenBank/DDBJ databases">
        <authorList>
            <person name="Dougan E. K."/>
            <person name="Rhodes N."/>
            <person name="Thang M."/>
            <person name="Chan C."/>
        </authorList>
    </citation>
    <scope>NUCLEOTIDE SEQUENCE</scope>
</reference>
<evidence type="ECO:0000256" key="4">
    <source>
        <dbReference type="ARBA" id="ARBA00022562"/>
    </source>
</evidence>
<name>A0A813JRC6_POLGL</name>
<feature type="domain" description="PpiC" evidence="14">
    <location>
        <begin position="63"/>
        <end position="180"/>
    </location>
</feature>
<dbReference type="InterPro" id="IPR000297">
    <property type="entry name" value="PPIase_PpiC"/>
</dbReference>
<keyword evidence="7" id="KW-1035">Host cytoplasm</keyword>
<evidence type="ECO:0000313" key="16">
    <source>
        <dbReference type="EMBL" id="CAE8682433.1"/>
    </source>
</evidence>
<dbReference type="OrthoDB" id="2530521at2759"/>
<dbReference type="Proteomes" id="UP000654075">
    <property type="component" value="Unassembled WGS sequence"/>
</dbReference>
<comment type="subcellular location">
    <subcellularLocation>
        <location evidence="3">Host cytoplasm</location>
    </subcellularLocation>
    <subcellularLocation>
        <location evidence="2">Host nucleus</location>
    </subcellularLocation>
</comment>
<evidence type="ECO:0000313" key="15">
    <source>
        <dbReference type="EMBL" id="CAE8596967.1"/>
    </source>
</evidence>
<feature type="region of interest" description="Disordered" evidence="13">
    <location>
        <begin position="109"/>
        <end position="145"/>
    </location>
</feature>
<dbReference type="InterPro" id="IPR051370">
    <property type="entry name" value="PPIase_Pin1"/>
</dbReference>
<evidence type="ECO:0000256" key="6">
    <source>
        <dbReference type="ARBA" id="ARBA00023110"/>
    </source>
</evidence>
<evidence type="ECO:0000256" key="11">
    <source>
        <dbReference type="PROSITE-ProRule" id="PRU00278"/>
    </source>
</evidence>
<comment type="catalytic activity">
    <reaction evidence="1 12">
        <text>[protein]-peptidylproline (omega=180) = [protein]-peptidylproline (omega=0)</text>
        <dbReference type="Rhea" id="RHEA:16237"/>
        <dbReference type="Rhea" id="RHEA-COMP:10747"/>
        <dbReference type="Rhea" id="RHEA-COMP:10748"/>
        <dbReference type="ChEBI" id="CHEBI:83833"/>
        <dbReference type="ChEBI" id="CHEBI:83834"/>
        <dbReference type="EC" id="5.2.1.8"/>
    </reaction>
</comment>
<evidence type="ECO:0000256" key="3">
    <source>
        <dbReference type="ARBA" id="ARBA00004192"/>
    </source>
</evidence>
<dbReference type="PROSITE" id="PS50198">
    <property type="entry name" value="PPIC_PPIASE_2"/>
    <property type="match status" value="1"/>
</dbReference>
<comment type="subunit">
    <text evidence="10">Interacts with host FBXW7; leading to FBXW7 autoubiquitination and subsequent degradation.</text>
</comment>
<dbReference type="GO" id="GO:0042025">
    <property type="term" value="C:host cell nucleus"/>
    <property type="evidence" value="ECO:0007669"/>
    <property type="project" value="UniProtKB-SubCell"/>
</dbReference>
<evidence type="ECO:0000256" key="7">
    <source>
        <dbReference type="ARBA" id="ARBA00023200"/>
    </source>
</evidence>
<accession>A0A813JRC6</accession>
<dbReference type="InterPro" id="IPR046357">
    <property type="entry name" value="PPIase_dom_sf"/>
</dbReference>
<comment type="caution">
    <text evidence="16">The sequence shown here is derived from an EMBL/GenBank/DDBJ whole genome shotgun (WGS) entry which is preliminary data.</text>
</comment>
<evidence type="ECO:0000256" key="9">
    <source>
        <dbReference type="ARBA" id="ARBA00054022"/>
    </source>
</evidence>
<feature type="compositionally biased region" description="Gly residues" evidence="13">
    <location>
        <begin position="27"/>
        <end position="36"/>
    </location>
</feature>
<dbReference type="GO" id="GO:0005829">
    <property type="term" value="C:cytosol"/>
    <property type="evidence" value="ECO:0007669"/>
    <property type="project" value="TreeGrafter"/>
</dbReference>
<dbReference type="PANTHER" id="PTHR10657:SF4">
    <property type="entry name" value="PEPTIDYL-PROLYL CIS-TRANS ISOMERASE-RELATED"/>
    <property type="match status" value="1"/>
</dbReference>
<dbReference type="InterPro" id="IPR023058">
    <property type="entry name" value="PPIase_PpiC_CS"/>
</dbReference>
<proteinExistence type="predicted"/>
<feature type="region of interest" description="Disordered" evidence="13">
    <location>
        <begin position="1"/>
        <end position="40"/>
    </location>
</feature>
<keyword evidence="8 11" id="KW-0413">Isomerase</keyword>
<dbReference type="PROSITE" id="PS01096">
    <property type="entry name" value="PPIC_PPIASE_1"/>
    <property type="match status" value="1"/>
</dbReference>
<organism evidence="16 17">
    <name type="scientific">Polarella glacialis</name>
    <name type="common">Dinoflagellate</name>
    <dbReference type="NCBI Taxonomy" id="89957"/>
    <lineage>
        <taxon>Eukaryota</taxon>
        <taxon>Sar</taxon>
        <taxon>Alveolata</taxon>
        <taxon>Dinophyceae</taxon>
        <taxon>Suessiales</taxon>
        <taxon>Suessiaceae</taxon>
        <taxon>Polarella</taxon>
    </lineage>
</organism>
<dbReference type="GO" id="GO:0003755">
    <property type="term" value="F:peptidyl-prolyl cis-trans isomerase activity"/>
    <property type="evidence" value="ECO:0007669"/>
    <property type="project" value="UniProtKB-UniRule"/>
</dbReference>
<dbReference type="PANTHER" id="PTHR10657">
    <property type="entry name" value="PEPTIDYL-PROLYL CIS-TRANS ISOMERASE"/>
    <property type="match status" value="1"/>
</dbReference>
<dbReference type="GO" id="GO:0030430">
    <property type="term" value="C:host cell cytoplasm"/>
    <property type="evidence" value="ECO:0007669"/>
    <property type="project" value="UniProtKB-SubCell"/>
</dbReference>
<evidence type="ECO:0000256" key="8">
    <source>
        <dbReference type="ARBA" id="ARBA00023235"/>
    </source>
</evidence>